<gene>
    <name evidence="1" type="ORF">EV700_1074</name>
</gene>
<dbReference type="OrthoDB" id="292458at2"/>
<comment type="caution">
    <text evidence="1">The sequence shown here is derived from an EMBL/GenBank/DDBJ whole genome shotgun (WGS) entry which is preliminary data.</text>
</comment>
<reference evidence="1 2" key="1">
    <citation type="submission" date="2019-02" db="EMBL/GenBank/DDBJ databases">
        <title>Genomic Encyclopedia of Type Strains, Phase IV (KMG-IV): sequencing the most valuable type-strain genomes for metagenomic binning, comparative biology and taxonomic classification.</title>
        <authorList>
            <person name="Goeker M."/>
        </authorList>
    </citation>
    <scope>NUCLEOTIDE SEQUENCE [LARGE SCALE GENOMIC DNA]</scope>
    <source>
        <strain evidence="1 2">DSM 105135</strain>
    </source>
</reference>
<evidence type="ECO:0000313" key="2">
    <source>
        <dbReference type="Proteomes" id="UP000292423"/>
    </source>
</evidence>
<accession>A0A4Q7ZBU8</accession>
<dbReference type="Proteomes" id="UP000292423">
    <property type="component" value="Unassembled WGS sequence"/>
</dbReference>
<evidence type="ECO:0000313" key="1">
    <source>
        <dbReference type="EMBL" id="RZU48102.1"/>
    </source>
</evidence>
<name>A0A4Q7ZBU8_9GAMM</name>
<dbReference type="AlphaFoldDB" id="A0A4Q7ZBU8"/>
<keyword evidence="2" id="KW-1185">Reference proteome</keyword>
<organism evidence="1 2">
    <name type="scientific">Fluviicoccus keumensis</name>
    <dbReference type="NCBI Taxonomy" id="1435465"/>
    <lineage>
        <taxon>Bacteria</taxon>
        <taxon>Pseudomonadati</taxon>
        <taxon>Pseudomonadota</taxon>
        <taxon>Gammaproteobacteria</taxon>
        <taxon>Moraxellales</taxon>
        <taxon>Moraxellaceae</taxon>
        <taxon>Fluviicoccus</taxon>
    </lineage>
</organism>
<protein>
    <submittedName>
        <fullName evidence="1">Uncharacterized protein</fullName>
    </submittedName>
</protein>
<dbReference type="RefSeq" id="WP_130411428.1">
    <property type="nucleotide sequence ID" value="NZ_SHKX01000010.1"/>
</dbReference>
<sequence length="77" mass="8396">MFPTLALLIGSFAVILIAARLLTTPAAPAVRNVTCPRCQITQIALRKPANARQWLWGGYTCPGCGLEMDRWGKPLKS</sequence>
<proteinExistence type="predicted"/>
<dbReference type="EMBL" id="SHKX01000010">
    <property type="protein sequence ID" value="RZU48102.1"/>
    <property type="molecule type" value="Genomic_DNA"/>
</dbReference>